<keyword evidence="1 3" id="KW-0238">DNA-binding</keyword>
<evidence type="ECO:0000313" key="7">
    <source>
        <dbReference type="EMBL" id="KZX11323.1"/>
    </source>
</evidence>
<sequence length="370" mass="43796">MNMETDKELLEDFARTRNIKNTTKRIYQASIELYAKYNEKTMVELIQEAETEEEKGIRWKHRKIKKRLIEFRIFLTENYLKSYVKSTLGRIISIYKHYEIEIHNLPLQSNKNLTEPVPITFKDLPDKKIIKQSLKIANPLMRAIILFMSSSGCARRETLNITIQDFLNATSDYHNSNNIYEVINILKNRDDIIPTFKIRRVKTNKYYHTFCSPEAVTEIINYLLTINKNIKNNDFLFTVHPVTLINYFNEINNKLDLGKKGTYIRFRSHMLRKFHASALQNNGMNKEDINSMQGKSQNATDESYFFEDPNKLREKYIQHMDCLTINLDVNNLNIKSPEYTKLETENHTLKSELNKMDEIMARLTKLEQQN</sequence>
<dbReference type="InterPro" id="IPR011010">
    <property type="entry name" value="DNA_brk_join_enz"/>
</dbReference>
<evidence type="ECO:0000256" key="4">
    <source>
        <dbReference type="SAM" id="Coils"/>
    </source>
</evidence>
<dbReference type="InterPro" id="IPR013762">
    <property type="entry name" value="Integrase-like_cat_sf"/>
</dbReference>
<evidence type="ECO:0000256" key="1">
    <source>
        <dbReference type="ARBA" id="ARBA00023125"/>
    </source>
</evidence>
<evidence type="ECO:0000259" key="5">
    <source>
        <dbReference type="PROSITE" id="PS51898"/>
    </source>
</evidence>
<dbReference type="GO" id="GO:0003677">
    <property type="term" value="F:DNA binding"/>
    <property type="evidence" value="ECO:0007669"/>
    <property type="project" value="UniProtKB-UniRule"/>
</dbReference>
<dbReference type="OrthoDB" id="71463at2157"/>
<comment type="caution">
    <text evidence="7">The sequence shown here is derived from an EMBL/GenBank/DDBJ whole genome shotgun (WGS) entry which is preliminary data.</text>
</comment>
<keyword evidence="2" id="KW-0233">DNA recombination</keyword>
<dbReference type="InterPro" id="IPR002104">
    <property type="entry name" value="Integrase_catalytic"/>
</dbReference>
<dbReference type="GO" id="GO:0015074">
    <property type="term" value="P:DNA integration"/>
    <property type="evidence" value="ECO:0007669"/>
    <property type="project" value="InterPro"/>
</dbReference>
<feature type="domain" description="Core-binding (CB)" evidence="6">
    <location>
        <begin position="4"/>
        <end position="99"/>
    </location>
</feature>
<dbReference type="PROSITE" id="PS51898">
    <property type="entry name" value="TYR_RECOMBINASE"/>
    <property type="match status" value="1"/>
</dbReference>
<evidence type="ECO:0000256" key="3">
    <source>
        <dbReference type="PROSITE-ProRule" id="PRU01248"/>
    </source>
</evidence>
<dbReference type="STRING" id="66851.MBORA_15680"/>
<dbReference type="InterPro" id="IPR044068">
    <property type="entry name" value="CB"/>
</dbReference>
<keyword evidence="8" id="KW-1185">Reference proteome</keyword>
<gene>
    <name evidence="7" type="ORF">MBORA_15680</name>
</gene>
<dbReference type="SUPFAM" id="SSF56349">
    <property type="entry name" value="DNA breaking-rejoining enzymes"/>
    <property type="match status" value="1"/>
</dbReference>
<dbReference type="PATRIC" id="fig|66851.6.peg.1708"/>
<accession>A0A165ZYD3</accession>
<name>A0A165ZYD3_METOA</name>
<organism evidence="7 8">
    <name type="scientific">Methanobrevibacter oralis</name>
    <dbReference type="NCBI Taxonomy" id="66851"/>
    <lineage>
        <taxon>Archaea</taxon>
        <taxon>Methanobacteriati</taxon>
        <taxon>Methanobacteriota</taxon>
        <taxon>Methanomada group</taxon>
        <taxon>Methanobacteria</taxon>
        <taxon>Methanobacteriales</taxon>
        <taxon>Methanobacteriaceae</taxon>
        <taxon>Methanobrevibacter</taxon>
    </lineage>
</organism>
<feature type="domain" description="Tyr recombinase" evidence="5">
    <location>
        <begin position="114"/>
        <end position="317"/>
    </location>
</feature>
<reference evidence="8" key="1">
    <citation type="journal article" date="2016" name="Genome Announc.">
        <title>Draft Genome Sequences of Methanobrevibacter curvatus DSM11111, Methanobrevibacter cuticularis DSM11139, Methanobrevibacter filiformis DSM11501, and Methanobrevibacter oralis DSM7256.</title>
        <authorList>
            <person name="Poehlein A."/>
            <person name="Seedorf H."/>
        </authorList>
    </citation>
    <scope>NUCLEOTIDE SEQUENCE [LARGE SCALE GENOMIC DNA]</scope>
    <source>
        <strain evidence="8">DSM 7256 / JCM 30027 / ZR</strain>
    </source>
</reference>
<dbReference type="Pfam" id="PF00589">
    <property type="entry name" value="Phage_integrase"/>
    <property type="match status" value="1"/>
</dbReference>
<evidence type="ECO:0000256" key="2">
    <source>
        <dbReference type="ARBA" id="ARBA00023172"/>
    </source>
</evidence>
<keyword evidence="4" id="KW-0175">Coiled coil</keyword>
<dbReference type="EMBL" id="LWMU01000092">
    <property type="protein sequence ID" value="KZX11323.1"/>
    <property type="molecule type" value="Genomic_DNA"/>
</dbReference>
<dbReference type="RefSeq" id="WP_063720499.1">
    <property type="nucleotide sequence ID" value="NZ_LWMU01000092.1"/>
</dbReference>
<dbReference type="Proteomes" id="UP000077428">
    <property type="component" value="Unassembled WGS sequence"/>
</dbReference>
<dbReference type="PROSITE" id="PS51900">
    <property type="entry name" value="CB"/>
    <property type="match status" value="1"/>
</dbReference>
<dbReference type="AlphaFoldDB" id="A0A165ZYD3"/>
<proteinExistence type="predicted"/>
<evidence type="ECO:0000313" key="8">
    <source>
        <dbReference type="Proteomes" id="UP000077428"/>
    </source>
</evidence>
<dbReference type="Gene3D" id="1.10.443.10">
    <property type="entry name" value="Intergrase catalytic core"/>
    <property type="match status" value="1"/>
</dbReference>
<feature type="coiled-coil region" evidence="4">
    <location>
        <begin position="339"/>
        <end position="369"/>
    </location>
</feature>
<protein>
    <submittedName>
        <fullName evidence="7">Phage integrase family protein</fullName>
    </submittedName>
</protein>
<evidence type="ECO:0000259" key="6">
    <source>
        <dbReference type="PROSITE" id="PS51900"/>
    </source>
</evidence>
<dbReference type="GO" id="GO:0006310">
    <property type="term" value="P:DNA recombination"/>
    <property type="evidence" value="ECO:0007669"/>
    <property type="project" value="UniProtKB-KW"/>
</dbReference>